<dbReference type="PRINTS" id="PR00909">
    <property type="entry name" value="SPERMDNBNDNG"/>
</dbReference>
<evidence type="ECO:0000313" key="7">
    <source>
        <dbReference type="Proteomes" id="UP000198481"/>
    </source>
</evidence>
<dbReference type="Pfam" id="PF13416">
    <property type="entry name" value="SBP_bac_8"/>
    <property type="match status" value="1"/>
</dbReference>
<dbReference type="PIRSF" id="PIRSF019574">
    <property type="entry name" value="Periplasmic_polyamine_BP"/>
    <property type="match status" value="1"/>
</dbReference>
<protein>
    <submittedName>
        <fullName evidence="6">Putrescine transport system substrate-binding protein</fullName>
    </submittedName>
</protein>
<dbReference type="InterPro" id="IPR001188">
    <property type="entry name" value="Sperm_putr-bd"/>
</dbReference>
<accession>A0A1H1X4X2</accession>
<evidence type="ECO:0000256" key="1">
    <source>
        <dbReference type="ARBA" id="ARBA00004418"/>
    </source>
</evidence>
<gene>
    <name evidence="6" type="ORF">SAMN05216222_2964</name>
</gene>
<dbReference type="InterPro" id="IPR006059">
    <property type="entry name" value="SBP"/>
</dbReference>
<feature type="chain" id="PRO_5009265137" evidence="5">
    <location>
        <begin position="29"/>
        <end position="370"/>
    </location>
</feature>
<dbReference type="SUPFAM" id="SSF53850">
    <property type="entry name" value="Periplasmic binding protein-like II"/>
    <property type="match status" value="1"/>
</dbReference>
<dbReference type="PANTHER" id="PTHR30222">
    <property type="entry name" value="SPERMIDINE/PUTRESCINE-BINDING PERIPLASMIC PROTEIN"/>
    <property type="match status" value="1"/>
</dbReference>
<evidence type="ECO:0000256" key="2">
    <source>
        <dbReference type="ARBA" id="ARBA00022448"/>
    </source>
</evidence>
<reference evidence="6 7" key="1">
    <citation type="submission" date="2016-10" db="EMBL/GenBank/DDBJ databases">
        <authorList>
            <person name="de Groot N.N."/>
        </authorList>
    </citation>
    <scope>NUCLEOTIDE SEQUENCE [LARGE SCALE GENOMIC DNA]</scope>
    <source>
        <strain evidence="6 7">LMG 26867</strain>
    </source>
</reference>
<evidence type="ECO:0000256" key="3">
    <source>
        <dbReference type="ARBA" id="ARBA00022729"/>
    </source>
</evidence>
<dbReference type="Proteomes" id="UP000198481">
    <property type="component" value="Chromosome I"/>
</dbReference>
<keyword evidence="2" id="KW-0813">Transport</keyword>
<name>A0A1H1X4X2_9PSED</name>
<dbReference type="EMBL" id="LT629762">
    <property type="protein sequence ID" value="SDT04354.1"/>
    <property type="molecule type" value="Genomic_DNA"/>
</dbReference>
<evidence type="ECO:0000313" key="6">
    <source>
        <dbReference type="EMBL" id="SDT04354.1"/>
    </source>
</evidence>
<proteinExistence type="predicted"/>
<evidence type="ECO:0000256" key="4">
    <source>
        <dbReference type="ARBA" id="ARBA00022764"/>
    </source>
</evidence>
<dbReference type="GO" id="GO:0042597">
    <property type="term" value="C:periplasmic space"/>
    <property type="evidence" value="ECO:0007669"/>
    <property type="project" value="UniProtKB-SubCell"/>
</dbReference>
<dbReference type="GO" id="GO:0015846">
    <property type="term" value="P:polyamine transport"/>
    <property type="evidence" value="ECO:0007669"/>
    <property type="project" value="InterPro"/>
</dbReference>
<dbReference type="Gene3D" id="3.40.190.10">
    <property type="entry name" value="Periplasmic binding protein-like II"/>
    <property type="match status" value="2"/>
</dbReference>
<evidence type="ECO:0000256" key="5">
    <source>
        <dbReference type="SAM" id="SignalP"/>
    </source>
</evidence>
<dbReference type="GO" id="GO:0019808">
    <property type="term" value="F:polyamine binding"/>
    <property type="evidence" value="ECO:0007669"/>
    <property type="project" value="InterPro"/>
</dbReference>
<organism evidence="6 7">
    <name type="scientific">Pseudomonas prosekii</name>
    <dbReference type="NCBI Taxonomy" id="1148509"/>
    <lineage>
        <taxon>Bacteria</taxon>
        <taxon>Pseudomonadati</taxon>
        <taxon>Pseudomonadota</taxon>
        <taxon>Gammaproteobacteria</taxon>
        <taxon>Pseudomonadales</taxon>
        <taxon>Pseudomonadaceae</taxon>
        <taxon>Pseudomonas</taxon>
    </lineage>
</organism>
<feature type="signal peptide" evidence="5">
    <location>
        <begin position="1"/>
        <end position="28"/>
    </location>
</feature>
<sequence length="370" mass="40057">MKALGMKIAGKTLLAMSLMGVMAGAVQADDKVLHVYNWSDYIAPDTVKKFEAESGIKVVYDVFDSNETLEAKLLAGKSGYDIVVPSNNFLAKQIKAGVYQKLDKSKLPNWKNLNPDLLKAVAVSDPGNEHAFPYMWGSIGIGFNAEKVKAALGADAPTNSWDLLFKPENAAKLKSCGISFLDSPTEMLPVALHYLGYPTDSQDKKQLAEAEALFLKIRPSVGYFHSSKYISDLANGNICVAVGYSGDIYQAKSRAAEAGDKVKVSYNIPKEGAGSFYDMVAIPKDAENVEGAYKFMTFLQKPEIMAEITNAVRFPNGNAAATALVDKDITSDPGVYPPADVLAKLYAIADLPAATQRIMTRSWTKIKSGK</sequence>
<dbReference type="PANTHER" id="PTHR30222:SF12">
    <property type="entry name" value="NORSPERMIDINE SENSOR"/>
    <property type="match status" value="1"/>
</dbReference>
<dbReference type="STRING" id="1148509.SAMN05216222_2964"/>
<dbReference type="AlphaFoldDB" id="A0A1H1X4X2"/>
<keyword evidence="3 5" id="KW-0732">Signal</keyword>
<keyword evidence="4" id="KW-0574">Periplasm</keyword>
<dbReference type="CDD" id="cd13659">
    <property type="entry name" value="PBP2_PotF"/>
    <property type="match status" value="1"/>
</dbReference>
<comment type="subcellular location">
    <subcellularLocation>
        <location evidence="1">Periplasm</location>
    </subcellularLocation>
</comment>